<dbReference type="InterPro" id="IPR001537">
    <property type="entry name" value="SpoU_MeTrfase"/>
</dbReference>
<dbReference type="SUPFAM" id="SSF75217">
    <property type="entry name" value="alpha/beta knot"/>
    <property type="match status" value="1"/>
</dbReference>
<evidence type="ECO:0000256" key="4">
    <source>
        <dbReference type="ARBA" id="ARBA00022679"/>
    </source>
</evidence>
<keyword evidence="5" id="KW-0949">S-adenosyl-L-methionine</keyword>
<sequence>MNFIFGLHSVEALLKNNPEQIEIVYIDNHRQDKRVIQLVELLDQASIKYEYISKNILDKKAPGVNHQGIVAMVANKSSFLPQLSFKDFLKEKSVNESSIVIVLDGITDPHNLGAIIRTCDCFGVDAVIVPKDNSASVNATVAKTSAGAVNYVPVIVVNNLARTLEELKEHDYWIAGTTLAENSVELFDFTPDKKIVWVMGSEDKGIRRLVAENCDYLVSIPMEGNTQSLNVSVAAGVVLSYTKYIKNKN</sequence>
<dbReference type="CDD" id="cd18103">
    <property type="entry name" value="SpoU-like_RlmB"/>
    <property type="match status" value="1"/>
</dbReference>
<dbReference type="SUPFAM" id="SSF55315">
    <property type="entry name" value="L30e-like"/>
    <property type="match status" value="1"/>
</dbReference>
<dbReference type="FunFam" id="3.40.1280.10:FF:000008">
    <property type="entry name" value="Group 3 RNA methyltransferase TrmH"/>
    <property type="match status" value="1"/>
</dbReference>
<evidence type="ECO:0000256" key="3">
    <source>
        <dbReference type="ARBA" id="ARBA00022603"/>
    </source>
</evidence>
<dbReference type="KEGG" id="nba:CUN60_06500"/>
<proteinExistence type="inferred from homology"/>
<dbReference type="Pfam" id="PF08032">
    <property type="entry name" value="SpoU_sub_bind"/>
    <property type="match status" value="1"/>
</dbReference>
<dbReference type="GO" id="GO:0008173">
    <property type="term" value="F:RNA methyltransferase activity"/>
    <property type="evidence" value="ECO:0007669"/>
    <property type="project" value="InterPro"/>
</dbReference>
<dbReference type="Pfam" id="PF00588">
    <property type="entry name" value="SpoU_methylase"/>
    <property type="match status" value="1"/>
</dbReference>
<dbReference type="GO" id="GO:0003723">
    <property type="term" value="F:RNA binding"/>
    <property type="evidence" value="ECO:0007669"/>
    <property type="project" value="InterPro"/>
</dbReference>
<dbReference type="NCBIfam" id="TIGR00186">
    <property type="entry name" value="rRNA_methyl_3"/>
    <property type="match status" value="1"/>
</dbReference>
<dbReference type="AlphaFoldDB" id="A0A2I7N6A6"/>
<evidence type="ECO:0000256" key="1">
    <source>
        <dbReference type="ARBA" id="ARBA00007228"/>
    </source>
</evidence>
<name>A0A2I7N6A6_9NEIS</name>
<dbReference type="EMBL" id="CP024847">
    <property type="protein sequence ID" value="AUR51960.1"/>
    <property type="molecule type" value="Genomic_DNA"/>
</dbReference>
<comment type="similarity">
    <text evidence="1">Belongs to the class IV-like SAM-binding methyltransferase superfamily. RNA methyltransferase TrmH family.</text>
</comment>
<evidence type="ECO:0000313" key="7">
    <source>
        <dbReference type="EMBL" id="AUR51960.1"/>
    </source>
</evidence>
<gene>
    <name evidence="7" type="ORF">CUN60_06500</name>
</gene>
<dbReference type="SMART" id="SM00967">
    <property type="entry name" value="SpoU_sub_bind"/>
    <property type="match status" value="1"/>
</dbReference>
<dbReference type="InterPro" id="IPR029028">
    <property type="entry name" value="Alpha/beta_knot_MTases"/>
</dbReference>
<dbReference type="InterPro" id="IPR004441">
    <property type="entry name" value="rRNA_MeTrfase_TrmH"/>
</dbReference>
<keyword evidence="3 7" id="KW-0489">Methyltransferase</keyword>
<keyword evidence="8" id="KW-1185">Reference proteome</keyword>
<dbReference type="GO" id="GO:0032259">
    <property type="term" value="P:methylation"/>
    <property type="evidence" value="ECO:0007669"/>
    <property type="project" value="UniProtKB-KW"/>
</dbReference>
<dbReference type="GO" id="GO:0006364">
    <property type="term" value="P:rRNA processing"/>
    <property type="evidence" value="ECO:0007669"/>
    <property type="project" value="UniProtKB-KW"/>
</dbReference>
<keyword evidence="4 7" id="KW-0808">Transferase</keyword>
<evidence type="ECO:0000259" key="6">
    <source>
        <dbReference type="SMART" id="SM00967"/>
    </source>
</evidence>
<evidence type="ECO:0000256" key="5">
    <source>
        <dbReference type="ARBA" id="ARBA00022691"/>
    </source>
</evidence>
<protein>
    <submittedName>
        <fullName evidence="7">23S rRNA (Guanosine(2251)-2'-O)-methyltransferase RlmB</fullName>
    </submittedName>
</protein>
<dbReference type="RefSeq" id="WP_102951256.1">
    <property type="nucleotide sequence ID" value="NZ_CP024847.1"/>
</dbReference>
<dbReference type="Proteomes" id="UP000236655">
    <property type="component" value="Chromosome"/>
</dbReference>
<organism evidence="7 8">
    <name type="scientific">Aquella oligotrophica</name>
    <dbReference type="NCBI Taxonomy" id="2067065"/>
    <lineage>
        <taxon>Bacteria</taxon>
        <taxon>Pseudomonadati</taxon>
        <taxon>Pseudomonadota</taxon>
        <taxon>Betaproteobacteria</taxon>
        <taxon>Neisseriales</taxon>
        <taxon>Neisseriaceae</taxon>
        <taxon>Aquella</taxon>
    </lineage>
</organism>
<dbReference type="Gene3D" id="3.40.1280.10">
    <property type="match status" value="1"/>
</dbReference>
<dbReference type="InterPro" id="IPR013123">
    <property type="entry name" value="SpoU_subst-bd"/>
</dbReference>
<evidence type="ECO:0000256" key="2">
    <source>
        <dbReference type="ARBA" id="ARBA00022552"/>
    </source>
</evidence>
<feature type="domain" description="RNA 2-O ribose methyltransferase substrate binding" evidence="6">
    <location>
        <begin position="3"/>
        <end position="79"/>
    </location>
</feature>
<dbReference type="GO" id="GO:0005829">
    <property type="term" value="C:cytosol"/>
    <property type="evidence" value="ECO:0007669"/>
    <property type="project" value="TreeGrafter"/>
</dbReference>
<dbReference type="Gene3D" id="3.30.1330.30">
    <property type="match status" value="1"/>
</dbReference>
<evidence type="ECO:0000313" key="8">
    <source>
        <dbReference type="Proteomes" id="UP000236655"/>
    </source>
</evidence>
<dbReference type="PANTHER" id="PTHR46429:SF1">
    <property type="entry name" value="23S RRNA (GUANOSINE-2'-O-)-METHYLTRANSFERASE RLMB"/>
    <property type="match status" value="1"/>
</dbReference>
<dbReference type="OrthoDB" id="9785673at2"/>
<accession>A0A2I7N6A6</accession>
<dbReference type="InterPro" id="IPR029026">
    <property type="entry name" value="tRNA_m1G_MTases_N"/>
</dbReference>
<dbReference type="InterPro" id="IPR029064">
    <property type="entry name" value="Ribosomal_eL30-like_sf"/>
</dbReference>
<keyword evidence="2" id="KW-0698">rRNA processing</keyword>
<dbReference type="PANTHER" id="PTHR46429">
    <property type="entry name" value="23S RRNA (GUANOSINE-2'-O-)-METHYLTRANSFERASE RLMB"/>
    <property type="match status" value="1"/>
</dbReference>
<reference evidence="8" key="1">
    <citation type="submission" date="2017-11" db="EMBL/GenBank/DDBJ databases">
        <authorList>
            <person name="Chan K.G."/>
            <person name="Lee L.S."/>
        </authorList>
    </citation>
    <scope>NUCLEOTIDE SEQUENCE [LARGE SCALE GENOMIC DNA]</scope>
    <source>
        <strain evidence="8">DSM 100970</strain>
    </source>
</reference>